<dbReference type="eggNOG" id="ENOG5032N33">
    <property type="taxonomic scope" value="Bacteria"/>
</dbReference>
<keyword evidence="3" id="KW-1185">Reference proteome</keyword>
<evidence type="ECO:0000313" key="1">
    <source>
        <dbReference type="EMBL" id="KGA95809.1"/>
    </source>
</evidence>
<gene>
    <name evidence="2" type="ORF">AJ85_20395</name>
    <name evidence="1" type="ORF">BALCAV_0220070</name>
</gene>
<evidence type="ECO:0000313" key="4">
    <source>
        <dbReference type="Proteomes" id="UP000297014"/>
    </source>
</evidence>
<reference evidence="1 3" key="1">
    <citation type="journal article" date="2014" name="Genome Announc.">
        <title>Draft Genome Sequence of Bacillus alcalophilus AV1934, a Classic Alkaliphile Isolated from Human Feces in 1934.</title>
        <authorList>
            <person name="Attie O."/>
            <person name="Jayaprakash A."/>
            <person name="Shah H."/>
            <person name="Paulsen I.T."/>
            <person name="Morino M."/>
            <person name="Takahashi Y."/>
            <person name="Narumi I."/>
            <person name="Sachidanandam R."/>
            <person name="Satoh K."/>
            <person name="Ito M."/>
            <person name="Krulwich T.A."/>
        </authorList>
    </citation>
    <scope>NUCLEOTIDE SEQUENCE [LARGE SCALE GENOMIC DNA]</scope>
    <source>
        <strain evidence="1 3">AV1934</strain>
    </source>
</reference>
<name>A0A094WDI9_ALKAL</name>
<dbReference type="AlphaFoldDB" id="A0A094WDI9"/>
<dbReference type="EMBL" id="JALP01000284">
    <property type="protein sequence ID" value="THG88951.1"/>
    <property type="molecule type" value="Genomic_DNA"/>
</dbReference>
<dbReference type="EMBL" id="ALPT02000101">
    <property type="protein sequence ID" value="KGA95809.1"/>
    <property type="molecule type" value="Genomic_DNA"/>
</dbReference>
<dbReference type="RefSeq" id="WP_003321329.1">
    <property type="nucleotide sequence ID" value="NZ_ALPT02000101.1"/>
</dbReference>
<evidence type="ECO:0000313" key="3">
    <source>
        <dbReference type="Proteomes" id="UP000002754"/>
    </source>
</evidence>
<protein>
    <submittedName>
        <fullName evidence="1">Uncharacterized protein</fullName>
    </submittedName>
</protein>
<reference evidence="2 4" key="2">
    <citation type="submission" date="2014-01" db="EMBL/GenBank/DDBJ databases">
        <title>Draft genome sequencing of Bacillus alcalophilus CGMCC 1.3604.</title>
        <authorList>
            <person name="Yang J."/>
            <person name="Diao L."/>
            <person name="Yang S."/>
        </authorList>
    </citation>
    <scope>NUCLEOTIDE SEQUENCE [LARGE SCALE GENOMIC DNA]</scope>
    <source>
        <strain evidence="2 4">CGMCC 1.3604</strain>
    </source>
</reference>
<dbReference type="OrthoDB" id="2692055at2"/>
<proteinExistence type="predicted"/>
<accession>A0A094WDI9</accession>
<organism evidence="1 3">
    <name type="scientific">Alkalihalobacillus alcalophilus ATCC 27647 = CGMCC 1.3604</name>
    <dbReference type="NCBI Taxonomy" id="1218173"/>
    <lineage>
        <taxon>Bacteria</taxon>
        <taxon>Bacillati</taxon>
        <taxon>Bacillota</taxon>
        <taxon>Bacilli</taxon>
        <taxon>Bacillales</taxon>
        <taxon>Bacillaceae</taxon>
        <taxon>Alkalihalobacillus</taxon>
    </lineage>
</organism>
<sequence length="169" mass="19532">MEHIVYFRENFFSSGLTDIMDSNEQKIGSLDLKSAFSTKVSILDENKIEMMRGFFRGFSSKWRMVDYKEQELGYVQQQMWSWNKKFYYIKPDDTRYLIQAPAFSHSYQILNEAEQVVGEFERISSFFSAPAFKLTNRSTDLSTEELILAIIGVNSIQRRNNAAANSGGA</sequence>
<evidence type="ECO:0000313" key="2">
    <source>
        <dbReference type="EMBL" id="THG88951.1"/>
    </source>
</evidence>
<comment type="caution">
    <text evidence="1">The sequence shown here is derived from an EMBL/GenBank/DDBJ whole genome shotgun (WGS) entry which is preliminary data.</text>
</comment>
<dbReference type="Proteomes" id="UP000297014">
    <property type="component" value="Unassembled WGS sequence"/>
</dbReference>
<dbReference type="Proteomes" id="UP000002754">
    <property type="component" value="Unassembled WGS sequence"/>
</dbReference>